<reference evidence="2 3" key="1">
    <citation type="submission" date="2017-03" db="EMBL/GenBank/DDBJ databases">
        <title>Genomes of endolithic fungi from Antarctica.</title>
        <authorList>
            <person name="Coleine C."/>
            <person name="Masonjones S."/>
            <person name="Stajich J.E."/>
        </authorList>
    </citation>
    <scope>NUCLEOTIDE SEQUENCE [LARGE SCALE GENOMIC DNA]</scope>
    <source>
        <strain evidence="2 3">CCFEE 5184</strain>
    </source>
</reference>
<protein>
    <submittedName>
        <fullName evidence="2">Uncharacterized protein</fullName>
    </submittedName>
</protein>
<dbReference type="Proteomes" id="UP000309340">
    <property type="component" value="Unassembled WGS sequence"/>
</dbReference>
<organism evidence="2 3">
    <name type="scientific">Friedmanniomyces simplex</name>
    <dbReference type="NCBI Taxonomy" id="329884"/>
    <lineage>
        <taxon>Eukaryota</taxon>
        <taxon>Fungi</taxon>
        <taxon>Dikarya</taxon>
        <taxon>Ascomycota</taxon>
        <taxon>Pezizomycotina</taxon>
        <taxon>Dothideomycetes</taxon>
        <taxon>Dothideomycetidae</taxon>
        <taxon>Mycosphaerellales</taxon>
        <taxon>Teratosphaeriaceae</taxon>
        <taxon>Friedmanniomyces</taxon>
    </lineage>
</organism>
<dbReference type="STRING" id="329884.A0A4U0UMI8"/>
<dbReference type="EMBL" id="NAJQ01002878">
    <property type="protein sequence ID" value="TKA36146.1"/>
    <property type="molecule type" value="Genomic_DNA"/>
</dbReference>
<evidence type="ECO:0000313" key="2">
    <source>
        <dbReference type="EMBL" id="TKA36146.1"/>
    </source>
</evidence>
<dbReference type="SUPFAM" id="SSF50129">
    <property type="entry name" value="GroES-like"/>
    <property type="match status" value="1"/>
</dbReference>
<evidence type="ECO:0000256" key="1">
    <source>
        <dbReference type="SAM" id="MobiDB-lite"/>
    </source>
</evidence>
<gene>
    <name evidence="2" type="ORF">B0A55_13571</name>
</gene>
<feature type="non-terminal residue" evidence="2">
    <location>
        <position position="73"/>
    </location>
</feature>
<dbReference type="AlphaFoldDB" id="A0A4U0UMI8"/>
<keyword evidence="3" id="KW-1185">Reference proteome</keyword>
<name>A0A4U0UMI8_9PEZI</name>
<dbReference type="InterPro" id="IPR011032">
    <property type="entry name" value="GroES-like_sf"/>
</dbReference>
<proteinExistence type="predicted"/>
<feature type="region of interest" description="Disordered" evidence="1">
    <location>
        <begin position="1"/>
        <end position="35"/>
    </location>
</feature>
<evidence type="ECO:0000313" key="3">
    <source>
        <dbReference type="Proteomes" id="UP000309340"/>
    </source>
</evidence>
<dbReference type="OrthoDB" id="3941538at2759"/>
<accession>A0A4U0UMI8</accession>
<comment type="caution">
    <text evidence="2">The sequence shown here is derived from an EMBL/GenBank/DDBJ whole genome shotgun (WGS) entry which is preliminary data.</text>
</comment>
<sequence>MSLSQAAWKAEQAMGHNDNAITAQDVTNPGLDREKWGDASETMKALCWMGKNDVQMVDTPKPKVIEPRDVILK</sequence>